<comment type="domain">
    <text evidence="6">Contains large globular domains required for ATP hydrolysis at each terminus and a third globular domain forming a flexible hinge near the middle of the molecule. These domains are separated by coiled-coil structures.</text>
</comment>
<dbReference type="GO" id="GO:0016887">
    <property type="term" value="F:ATP hydrolysis activity"/>
    <property type="evidence" value="ECO:0007669"/>
    <property type="project" value="InterPro"/>
</dbReference>
<keyword evidence="4 6" id="KW-0175">Coiled coil</keyword>
<comment type="subcellular location">
    <subcellularLocation>
        <location evidence="6">Cytoplasm</location>
    </subcellularLocation>
</comment>
<dbReference type="GO" id="GO:0030261">
    <property type="term" value="P:chromosome condensation"/>
    <property type="evidence" value="ECO:0007669"/>
    <property type="project" value="InterPro"/>
</dbReference>
<feature type="coiled-coil region" evidence="6">
    <location>
        <begin position="999"/>
        <end position="1030"/>
    </location>
</feature>
<evidence type="ECO:0000256" key="4">
    <source>
        <dbReference type="ARBA" id="ARBA00023054"/>
    </source>
</evidence>
<dbReference type="SUPFAM" id="SSF75553">
    <property type="entry name" value="Smc hinge domain"/>
    <property type="match status" value="1"/>
</dbReference>
<evidence type="ECO:0000256" key="3">
    <source>
        <dbReference type="ARBA" id="ARBA00022840"/>
    </source>
</evidence>
<dbReference type="InterPro" id="IPR024704">
    <property type="entry name" value="SMC"/>
</dbReference>
<comment type="subunit">
    <text evidence="6">Homodimer.</text>
</comment>
<keyword evidence="3 6" id="KW-0067">ATP-binding</keyword>
<feature type="coiled-coil region" evidence="6">
    <location>
        <begin position="237"/>
        <end position="306"/>
    </location>
</feature>
<dbReference type="Gene3D" id="3.30.70.1620">
    <property type="match status" value="1"/>
</dbReference>
<dbReference type="PIRSF" id="PIRSF005719">
    <property type="entry name" value="SMC"/>
    <property type="match status" value="1"/>
</dbReference>
<dbReference type="GO" id="GO:0005694">
    <property type="term" value="C:chromosome"/>
    <property type="evidence" value="ECO:0007669"/>
    <property type="project" value="InterPro"/>
</dbReference>
<dbReference type="Pfam" id="PF02463">
    <property type="entry name" value="SMC_N"/>
    <property type="match status" value="1"/>
</dbReference>
<evidence type="ECO:0000313" key="8">
    <source>
        <dbReference type="EMBL" id="QQN55617.1"/>
    </source>
</evidence>
<dbReference type="GO" id="GO:0005737">
    <property type="term" value="C:cytoplasm"/>
    <property type="evidence" value="ECO:0007669"/>
    <property type="project" value="UniProtKB-SubCell"/>
</dbReference>
<dbReference type="GO" id="GO:0007059">
    <property type="term" value="P:chromosome segregation"/>
    <property type="evidence" value="ECO:0007669"/>
    <property type="project" value="UniProtKB-UniRule"/>
</dbReference>
<dbReference type="NCBIfam" id="TIGR02168">
    <property type="entry name" value="SMC_prok_B"/>
    <property type="match status" value="1"/>
</dbReference>
<dbReference type="GO" id="GO:0006260">
    <property type="term" value="P:DNA replication"/>
    <property type="evidence" value="ECO:0007669"/>
    <property type="project" value="UniProtKB-UniRule"/>
</dbReference>
<keyword evidence="5 6" id="KW-0238">DNA-binding</keyword>
<dbReference type="RefSeq" id="WP_200225709.1">
    <property type="nucleotide sequence ID" value="NZ_CP067016.1"/>
</dbReference>
<feature type="binding site" evidence="6">
    <location>
        <begin position="35"/>
        <end position="42"/>
    </location>
    <ligand>
        <name>ATP</name>
        <dbReference type="ChEBI" id="CHEBI:30616"/>
    </ligand>
</feature>
<dbReference type="GO" id="GO:0003677">
    <property type="term" value="F:DNA binding"/>
    <property type="evidence" value="ECO:0007669"/>
    <property type="project" value="UniProtKB-UniRule"/>
</dbReference>
<dbReference type="SUPFAM" id="SSF52540">
    <property type="entry name" value="P-loop containing nucleoside triphosphate hydrolases"/>
    <property type="match status" value="1"/>
</dbReference>
<dbReference type="InterPro" id="IPR036277">
    <property type="entry name" value="SMC_hinge_sf"/>
</dbReference>
<dbReference type="Gene3D" id="1.20.1060.20">
    <property type="match status" value="1"/>
</dbReference>
<evidence type="ECO:0000256" key="1">
    <source>
        <dbReference type="ARBA" id="ARBA00022490"/>
    </source>
</evidence>
<proteinExistence type="inferred from homology"/>
<dbReference type="Proteomes" id="UP000595871">
    <property type="component" value="Chromosome"/>
</dbReference>
<comment type="function">
    <text evidence="6">Required for chromosome condensation and partitioning.</text>
</comment>
<evidence type="ECO:0000256" key="6">
    <source>
        <dbReference type="HAMAP-Rule" id="MF_01894"/>
    </source>
</evidence>
<dbReference type="InterPro" id="IPR011890">
    <property type="entry name" value="SMC_prok"/>
</dbReference>
<accession>A0A7T7ZV12</accession>
<evidence type="ECO:0000259" key="7">
    <source>
        <dbReference type="SMART" id="SM00968"/>
    </source>
</evidence>
<feature type="coiled-coil region" evidence="6">
    <location>
        <begin position="821"/>
        <end position="883"/>
    </location>
</feature>
<feature type="domain" description="SMC hinge" evidence="7">
    <location>
        <begin position="527"/>
        <end position="640"/>
    </location>
</feature>
<dbReference type="InterPro" id="IPR003395">
    <property type="entry name" value="RecF/RecN/SMC_N"/>
</dbReference>
<dbReference type="InterPro" id="IPR027417">
    <property type="entry name" value="P-loop_NTPase"/>
</dbReference>
<dbReference type="InterPro" id="IPR010935">
    <property type="entry name" value="SMC_hinge"/>
</dbReference>
<sequence>MIYIRLESVELKGFKSFANRTKIKFDNQITAVVGPNGSGKSNIADAIKWVLGEQSVKSLRGKKMDDVIFQGADDKKPMNMAEVNLSFNNKDRALSSDYDLVKISRRIFRNGDNEYRLNGKRVRLKDIKELFLDTGIGKEGYSVIGQGRIDEILNSSNQERRNIFEEASGIATHKYRREESLKKLSKVDEDLEIIQREWDYKNKDKNKLEIEAKNFEKYTEIESLLNEKAYLFYANKSKSLNEKNKDLIEQIKILKNNQEEKTREFDKINESLLPIAENIRDLENKYKNLNQSILDNEKNIDKYTNKINLDRQKLSYNKKDLERNNSDFKSYDEKFKNYELSLKNQKDKLENTKNVIRNLEEKNRKLSEKKDESIALLSSIQKEIERLKKEGEDLNKLIYDYDIDQKTRTILEKQRFENNKIINEKIQELNSDLSNISKDLNELEKEKENLSKYIEEKNTNLEKIKEKILNEINKKDDLEKAINQNKLSCKEEISNYKIQKSLMERNEGYFYSVSDFLKKTKNTEIEKLYINTLANLITVKSGYEEIIENLIGQGLQNIVTWSKKDTREIINFVNKNKLGRITFLPLDSIKQNKKARVEEKEVIAMAYDLVSFDSKLENIINHFLSNTVVVKNIDDAVSLSNKIKGYRIISLNLDLINTWGSMVAGVNKARKSNINILNRNKKINEIKSRINKLRNERNDLLENYNSLNIELEENQRLRQKKEDELVKANENLIDIRSIFDKKNYQKQSLIQRIDELKESLKESKEEENFKDIEKIKLKLSNVKKEDEILKEKSIENSKLINDLSNEIFKNKNSIEINTRDLNILENRISEDENSLLNLKQNIEFNQKMKKSLEESLINLEKEISACENKVVDTKERVKEDEKNKIKISMEIDEKKNSNHKLLSLSKNIENELNEYSMKIVKFNYKLEAISKDLKNLEDEIRPFISKSLEELKENNYENSSKQIKKEELFNLQKKLTQVGFFDENSKENFEKAYKEFEFLDKQKIDLEKSKKDIEKMIKKLEEDMKDEFIKNFNIIDEKFQRIFKELFMGGKAKLSLDSNDLLDAGIDISACPPGKSTKNISLLSGGEKSLTAVALLFAIFETNPAPFSLLDEIDAAMDESNIKRYIDYLKSLSDKTQFIMITHRQTTMQLAEKIHGVTIGDGGISKIYSIDFDDEK</sequence>
<dbReference type="AlphaFoldDB" id="A0A7T7ZV12"/>
<dbReference type="HAMAP" id="MF_01894">
    <property type="entry name" value="Smc_prok"/>
    <property type="match status" value="1"/>
</dbReference>
<feature type="coiled-coil region" evidence="6">
    <location>
        <begin position="676"/>
        <end position="792"/>
    </location>
</feature>
<protein>
    <recommendedName>
        <fullName evidence="6">Chromosome partition protein Smc</fullName>
    </recommendedName>
</protein>
<evidence type="ECO:0000256" key="5">
    <source>
        <dbReference type="ARBA" id="ARBA00023125"/>
    </source>
</evidence>
<dbReference type="EMBL" id="CP067016">
    <property type="protein sequence ID" value="QQN55617.1"/>
    <property type="molecule type" value="Genomic_DNA"/>
</dbReference>
<dbReference type="SMART" id="SM00968">
    <property type="entry name" value="SMC_hinge"/>
    <property type="match status" value="1"/>
</dbReference>
<dbReference type="GO" id="GO:0007062">
    <property type="term" value="P:sister chromatid cohesion"/>
    <property type="evidence" value="ECO:0007669"/>
    <property type="project" value="InterPro"/>
</dbReference>
<reference evidence="8 9" key="1">
    <citation type="submission" date="2020-12" db="EMBL/GenBank/DDBJ databases">
        <title>FDA dAtabase for Regulatory Grade micrObial Sequences (FDA-ARGOS): Supporting development and validation of Infectious Disease Dx tests.</title>
        <authorList>
            <person name="Sproer C."/>
            <person name="Gronow S."/>
            <person name="Severitt S."/>
            <person name="Schroder I."/>
            <person name="Tallon L."/>
            <person name="Sadzewicz L."/>
            <person name="Zhao X."/>
            <person name="Boylan J."/>
            <person name="Ott S."/>
            <person name="Bowen H."/>
            <person name="Vavikolanu K."/>
            <person name="Mehta A."/>
            <person name="Aluvathingal J."/>
            <person name="Nadendla S."/>
            <person name="Lowell S."/>
            <person name="Myers T."/>
            <person name="Yan Y."/>
            <person name="Sichtig H."/>
        </authorList>
    </citation>
    <scope>NUCLEOTIDE SEQUENCE [LARGE SCALE GENOMIC DNA]</scope>
    <source>
        <strain evidence="8 9">FDAARGOS_989</strain>
    </source>
</reference>
<dbReference type="KEGG" id="aob:I6H46_06930"/>
<dbReference type="Gene3D" id="3.40.50.300">
    <property type="entry name" value="P-loop containing nucleotide triphosphate hydrolases"/>
    <property type="match status" value="2"/>
</dbReference>
<feature type="coiled-coil region" evidence="6">
    <location>
        <begin position="335"/>
        <end position="481"/>
    </location>
</feature>
<dbReference type="GO" id="GO:0005524">
    <property type="term" value="F:ATP binding"/>
    <property type="evidence" value="ECO:0007669"/>
    <property type="project" value="UniProtKB-UniRule"/>
</dbReference>
<organism evidence="8 9">
    <name type="scientific">Anaerococcus obesiensis</name>
    <dbReference type="NCBI Taxonomy" id="1287640"/>
    <lineage>
        <taxon>Bacteria</taxon>
        <taxon>Bacillati</taxon>
        <taxon>Bacillota</taxon>
        <taxon>Tissierellia</taxon>
        <taxon>Tissierellales</taxon>
        <taxon>Peptoniphilaceae</taxon>
        <taxon>Anaerococcus</taxon>
    </lineage>
</organism>
<keyword evidence="2 6" id="KW-0547">Nucleotide-binding</keyword>
<evidence type="ECO:0000256" key="2">
    <source>
        <dbReference type="ARBA" id="ARBA00022741"/>
    </source>
</evidence>
<dbReference type="Pfam" id="PF06470">
    <property type="entry name" value="SMC_hinge"/>
    <property type="match status" value="1"/>
</dbReference>
<comment type="similarity">
    <text evidence="6">Belongs to the SMC family.</text>
</comment>
<keyword evidence="9" id="KW-1185">Reference proteome</keyword>
<dbReference type="PANTHER" id="PTHR43977">
    <property type="entry name" value="STRUCTURAL MAINTENANCE OF CHROMOSOMES PROTEIN 3"/>
    <property type="match status" value="1"/>
</dbReference>
<evidence type="ECO:0000313" key="9">
    <source>
        <dbReference type="Proteomes" id="UP000595871"/>
    </source>
</evidence>
<name>A0A7T7ZV12_9FIRM</name>
<gene>
    <name evidence="6 8" type="primary">smc</name>
    <name evidence="8" type="ORF">I6H46_06930</name>
</gene>
<keyword evidence="1 6" id="KW-0963">Cytoplasm</keyword>